<keyword evidence="6" id="KW-0067">ATP-binding</keyword>
<evidence type="ECO:0000313" key="8">
    <source>
        <dbReference type="EMBL" id="KAG1771099.1"/>
    </source>
</evidence>
<keyword evidence="4" id="KW-0547">Nucleotide-binding</keyword>
<reference evidence="8" key="1">
    <citation type="journal article" date="2020" name="New Phytol.">
        <title>Comparative genomics reveals dynamic genome evolution in host specialist ectomycorrhizal fungi.</title>
        <authorList>
            <person name="Lofgren L.A."/>
            <person name="Nguyen N.H."/>
            <person name="Vilgalys R."/>
            <person name="Ruytinx J."/>
            <person name="Liao H.L."/>
            <person name="Branco S."/>
            <person name="Kuo A."/>
            <person name="LaButti K."/>
            <person name="Lipzen A."/>
            <person name="Andreopoulos W."/>
            <person name="Pangilinan J."/>
            <person name="Riley R."/>
            <person name="Hundley H."/>
            <person name="Na H."/>
            <person name="Barry K."/>
            <person name="Grigoriev I.V."/>
            <person name="Stajich J.E."/>
            <person name="Kennedy P.G."/>
        </authorList>
    </citation>
    <scope>NUCLEOTIDE SEQUENCE</scope>
    <source>
        <strain evidence="8">DOB743</strain>
    </source>
</reference>
<keyword evidence="9" id="KW-1185">Reference proteome</keyword>
<dbReference type="AlphaFoldDB" id="A0A9P6ZLE9"/>
<comment type="caution">
    <text evidence="8">The sequence shown here is derived from an EMBL/GenBank/DDBJ whole genome shotgun (WGS) entry which is preliminary data.</text>
</comment>
<dbReference type="Pfam" id="PF08543">
    <property type="entry name" value="Phos_pyr_kin"/>
    <property type="match status" value="1"/>
</dbReference>
<dbReference type="GO" id="GO:0005524">
    <property type="term" value="F:ATP binding"/>
    <property type="evidence" value="ECO:0007669"/>
    <property type="project" value="UniProtKB-KW"/>
</dbReference>
<keyword evidence="5" id="KW-0418">Kinase</keyword>
<evidence type="ECO:0000313" key="9">
    <source>
        <dbReference type="Proteomes" id="UP000714275"/>
    </source>
</evidence>
<dbReference type="PANTHER" id="PTHR10534:SF2">
    <property type="entry name" value="PYRIDOXAL KINASE"/>
    <property type="match status" value="1"/>
</dbReference>
<dbReference type="Proteomes" id="UP000714275">
    <property type="component" value="Unassembled WGS sequence"/>
</dbReference>
<dbReference type="InterPro" id="IPR029056">
    <property type="entry name" value="Ribokinase-like"/>
</dbReference>
<dbReference type="GO" id="GO:0008478">
    <property type="term" value="F:pyridoxal kinase activity"/>
    <property type="evidence" value="ECO:0007669"/>
    <property type="project" value="UniProtKB-EC"/>
</dbReference>
<evidence type="ECO:0000256" key="2">
    <source>
        <dbReference type="ARBA" id="ARBA00012104"/>
    </source>
</evidence>
<accession>A0A9P6ZLE9</accession>
<dbReference type="OrthoDB" id="2104723at2759"/>
<dbReference type="SUPFAM" id="SSF53613">
    <property type="entry name" value="Ribokinase-like"/>
    <property type="match status" value="1"/>
</dbReference>
<protein>
    <recommendedName>
        <fullName evidence="2">pyridoxal kinase</fullName>
        <ecNumber evidence="2">2.7.1.35</ecNumber>
    </recommendedName>
</protein>
<dbReference type="CDD" id="cd01173">
    <property type="entry name" value="pyridoxal_pyridoxamine_kinase"/>
    <property type="match status" value="1"/>
</dbReference>
<evidence type="ECO:0000256" key="4">
    <source>
        <dbReference type="ARBA" id="ARBA00022741"/>
    </source>
</evidence>
<dbReference type="Gene3D" id="3.40.1190.20">
    <property type="match status" value="1"/>
</dbReference>
<keyword evidence="3" id="KW-0808">Transferase</keyword>
<proteinExistence type="inferred from homology"/>
<gene>
    <name evidence="8" type="ORF">EV702DRAFT_661242</name>
</gene>
<dbReference type="EMBL" id="JABBWD010000061">
    <property type="protein sequence ID" value="KAG1771099.1"/>
    <property type="molecule type" value="Genomic_DNA"/>
</dbReference>
<comment type="similarity">
    <text evidence="1">Belongs to the pyridoxine kinase family.</text>
</comment>
<evidence type="ECO:0000256" key="1">
    <source>
        <dbReference type="ARBA" id="ARBA00008805"/>
    </source>
</evidence>
<feature type="domain" description="Pyridoxamine kinase/Phosphomethylpyrimidine kinase" evidence="7">
    <location>
        <begin position="133"/>
        <end position="230"/>
    </location>
</feature>
<dbReference type="PANTHER" id="PTHR10534">
    <property type="entry name" value="PYRIDOXAL KINASE"/>
    <property type="match status" value="1"/>
</dbReference>
<dbReference type="InterPro" id="IPR013749">
    <property type="entry name" value="PM/HMP-P_kinase-1"/>
</dbReference>
<evidence type="ECO:0000256" key="6">
    <source>
        <dbReference type="ARBA" id="ARBA00022840"/>
    </source>
</evidence>
<evidence type="ECO:0000256" key="5">
    <source>
        <dbReference type="ARBA" id="ARBA00022777"/>
    </source>
</evidence>
<dbReference type="InterPro" id="IPR004625">
    <property type="entry name" value="PyrdxlKinase"/>
</dbReference>
<sequence>MSIAESIDDEARMTIQSTPETTQVNGTTFERADDNDRILSIQSHVAYGYVGGKAAVFPLQCIGYDVDVVNTVNFSNHTGEFQIPLEPASLLSKTLCNTGYGRFGGTRASAEELASIFKTMDEAGLLSPHRLLTGYIPNAAALKVIKELAQKLKSRNPHLIYLMDPVLGDSGKLYVSQDVIPIYKEIFPFATIITPNWFEVETLTGIPLLSLSALHNALIILHEHVQHVVISSIPLQPWLFKVIPETMQPPASTDNQQDYLLCISSSRTIGTSSHSIVHARLVPLITGYFSGVGDLFSALTLGHFNPSPTPSDGKLHSATQTPLSFAAAAALHKTHSILKFTNTFAARLPPEDRTTTDDERDAANPVRKFRRMRGRELRLVQGQHILREEWREGQGKDLQFWDRFWDSS</sequence>
<dbReference type="EC" id="2.7.1.35" evidence="2"/>
<evidence type="ECO:0000259" key="7">
    <source>
        <dbReference type="Pfam" id="PF08543"/>
    </source>
</evidence>
<dbReference type="GO" id="GO:0009443">
    <property type="term" value="P:pyridoxal 5'-phosphate salvage"/>
    <property type="evidence" value="ECO:0007669"/>
    <property type="project" value="InterPro"/>
</dbReference>
<name>A0A9P6ZLE9_9AGAM</name>
<dbReference type="GO" id="GO:0005829">
    <property type="term" value="C:cytosol"/>
    <property type="evidence" value="ECO:0007669"/>
    <property type="project" value="TreeGrafter"/>
</dbReference>
<evidence type="ECO:0000256" key="3">
    <source>
        <dbReference type="ARBA" id="ARBA00022679"/>
    </source>
</evidence>
<organism evidence="8 9">
    <name type="scientific">Suillus placidus</name>
    <dbReference type="NCBI Taxonomy" id="48579"/>
    <lineage>
        <taxon>Eukaryota</taxon>
        <taxon>Fungi</taxon>
        <taxon>Dikarya</taxon>
        <taxon>Basidiomycota</taxon>
        <taxon>Agaricomycotina</taxon>
        <taxon>Agaricomycetes</taxon>
        <taxon>Agaricomycetidae</taxon>
        <taxon>Boletales</taxon>
        <taxon>Suillineae</taxon>
        <taxon>Suillaceae</taxon>
        <taxon>Suillus</taxon>
    </lineage>
</organism>